<dbReference type="RefSeq" id="WP_277900153.1">
    <property type="nucleotide sequence ID" value="NZ_JAPMUA010000003.1"/>
</dbReference>
<reference evidence="1" key="1">
    <citation type="submission" date="2022-11" db="EMBL/GenBank/DDBJ databases">
        <title>High-quality draft genome sequence of Galbibacter sp. strain CMA-7.</title>
        <authorList>
            <person name="Wei L."/>
            <person name="Dong C."/>
            <person name="Shao Z."/>
        </authorList>
    </citation>
    <scope>NUCLEOTIDE SEQUENCE</scope>
    <source>
        <strain evidence="1">CMA-7</strain>
    </source>
</reference>
<name>A0ABT6FRN9_9FLAO</name>
<evidence type="ECO:0000313" key="1">
    <source>
        <dbReference type="EMBL" id="MDG3585931.1"/>
    </source>
</evidence>
<comment type="caution">
    <text evidence="1">The sequence shown here is derived from an EMBL/GenBank/DDBJ whole genome shotgun (WGS) entry which is preliminary data.</text>
</comment>
<keyword evidence="2" id="KW-1185">Reference proteome</keyword>
<accession>A0ABT6FRN9</accession>
<dbReference type="EMBL" id="JAPMUA010000003">
    <property type="protein sequence ID" value="MDG3585931.1"/>
    <property type="molecule type" value="Genomic_DNA"/>
</dbReference>
<evidence type="ECO:0000313" key="2">
    <source>
        <dbReference type="Proteomes" id="UP001153642"/>
    </source>
</evidence>
<sequence>MKKGIILGFLVIIFITYSCDSKVKSDRISERYVGAWKLIGTIPKTPENDHSMDGIICEMEQYNSTDRTFKFHLFSGNLLILSAKSDIYLKGENANIDVRFDEAKQLLYMTVSQKNKYIFEKLK</sequence>
<organism evidence="1 2">
    <name type="scientific">Galbibacter pacificus</name>
    <dbReference type="NCBI Taxonomy" id="2996052"/>
    <lineage>
        <taxon>Bacteria</taxon>
        <taxon>Pseudomonadati</taxon>
        <taxon>Bacteroidota</taxon>
        <taxon>Flavobacteriia</taxon>
        <taxon>Flavobacteriales</taxon>
        <taxon>Flavobacteriaceae</taxon>
        <taxon>Galbibacter</taxon>
    </lineage>
</organism>
<evidence type="ECO:0008006" key="3">
    <source>
        <dbReference type="Google" id="ProtNLM"/>
    </source>
</evidence>
<dbReference type="Proteomes" id="UP001153642">
    <property type="component" value="Unassembled WGS sequence"/>
</dbReference>
<dbReference type="PROSITE" id="PS51257">
    <property type="entry name" value="PROKAR_LIPOPROTEIN"/>
    <property type="match status" value="1"/>
</dbReference>
<protein>
    <recommendedName>
        <fullName evidence="3">Lipocalin-like domain-containing protein</fullName>
    </recommendedName>
</protein>
<proteinExistence type="predicted"/>
<gene>
    <name evidence="1" type="ORF">OSR52_08610</name>
</gene>